<feature type="region of interest" description="Disordered" evidence="1">
    <location>
        <begin position="27"/>
        <end position="68"/>
    </location>
</feature>
<evidence type="ECO:0000313" key="3">
    <source>
        <dbReference type="Proteomes" id="UP000595205"/>
    </source>
</evidence>
<reference evidence="2 3" key="1">
    <citation type="submission" date="2020-12" db="EMBL/GenBank/DDBJ databases">
        <title>Genome sequence of clinical Mycobacterium intracellulare strains.</title>
        <authorList>
            <person name="Tateishi Y."/>
            <person name="Matsumoto S."/>
            <person name="Fukushima Y."/>
            <person name="Nakajima C."/>
            <person name="Suzuki Y."/>
        </authorList>
    </citation>
    <scope>NUCLEOTIDE SEQUENCE [LARGE SCALE GENOMIC DNA]</scope>
    <source>
        <strain evidence="2 3">M018</strain>
    </source>
</reference>
<accession>A0A7R7MX52</accession>
<dbReference type="AlphaFoldDB" id="A0A7R7MX52"/>
<proteinExistence type="predicted"/>
<organism evidence="2 3">
    <name type="scientific">Mycobacterium intracellulare</name>
    <dbReference type="NCBI Taxonomy" id="1767"/>
    <lineage>
        <taxon>Bacteria</taxon>
        <taxon>Bacillati</taxon>
        <taxon>Actinomycetota</taxon>
        <taxon>Actinomycetes</taxon>
        <taxon>Mycobacteriales</taxon>
        <taxon>Mycobacteriaceae</taxon>
        <taxon>Mycobacterium</taxon>
        <taxon>Mycobacterium avium complex (MAC)</taxon>
    </lineage>
</organism>
<gene>
    <name evidence="2" type="ORF">MINTM018_39740</name>
</gene>
<dbReference type="Proteomes" id="UP000595205">
    <property type="component" value="Chromosome"/>
</dbReference>
<dbReference type="EMBL" id="AP024255">
    <property type="protein sequence ID" value="BCP01205.1"/>
    <property type="molecule type" value="Genomic_DNA"/>
</dbReference>
<name>A0A7R7MX52_MYCIT</name>
<evidence type="ECO:0000256" key="1">
    <source>
        <dbReference type="SAM" id="MobiDB-lite"/>
    </source>
</evidence>
<evidence type="ECO:0000313" key="2">
    <source>
        <dbReference type="EMBL" id="BCP01205.1"/>
    </source>
</evidence>
<sequence>MDGSSDGPSSAVTKLKVTLLFVLVGHKGRKSARPSSSRVSHSRHRRLRQAGPARCPPPSDNSDGNAPARWEAANKYVRQPRTRSTTLPLAVRFSSEATVAAASSSG</sequence>
<protein>
    <submittedName>
        <fullName evidence="2">Uncharacterized protein</fullName>
    </submittedName>
</protein>